<evidence type="ECO:0000313" key="1">
    <source>
        <dbReference type="EMBL" id="RXK61943.1"/>
    </source>
</evidence>
<evidence type="ECO:0000313" key="2">
    <source>
        <dbReference type="Proteomes" id="UP000290204"/>
    </source>
</evidence>
<proteinExistence type="predicted"/>
<comment type="caution">
    <text evidence="1">The sequence shown here is derived from an EMBL/GenBank/DDBJ whole genome shotgun (WGS) entry which is preliminary data.</text>
</comment>
<organism evidence="1 2">
    <name type="scientific">Lacibacter luteus</name>
    <dbReference type="NCBI Taxonomy" id="2508719"/>
    <lineage>
        <taxon>Bacteria</taxon>
        <taxon>Pseudomonadati</taxon>
        <taxon>Bacteroidota</taxon>
        <taxon>Chitinophagia</taxon>
        <taxon>Chitinophagales</taxon>
        <taxon>Chitinophagaceae</taxon>
        <taxon>Lacibacter</taxon>
    </lineage>
</organism>
<dbReference type="RefSeq" id="WP_129129315.1">
    <property type="nucleotide sequence ID" value="NZ_SDHW01000001.1"/>
</dbReference>
<keyword evidence="2" id="KW-1185">Reference proteome</keyword>
<protein>
    <submittedName>
        <fullName evidence="1">Uncharacterized protein</fullName>
    </submittedName>
</protein>
<dbReference type="EMBL" id="SDHW01000001">
    <property type="protein sequence ID" value="RXK61943.1"/>
    <property type="molecule type" value="Genomic_DNA"/>
</dbReference>
<reference evidence="1 2" key="1">
    <citation type="submission" date="2019-01" db="EMBL/GenBank/DDBJ databases">
        <title>Lacibacter sp. strain TTM-7.</title>
        <authorList>
            <person name="Chen W.-M."/>
        </authorList>
    </citation>
    <scope>NUCLEOTIDE SEQUENCE [LARGE SCALE GENOMIC DNA]</scope>
    <source>
        <strain evidence="1 2">TTM-7</strain>
    </source>
</reference>
<gene>
    <name evidence="1" type="ORF">ESA94_02720</name>
</gene>
<dbReference type="Proteomes" id="UP000290204">
    <property type="component" value="Unassembled WGS sequence"/>
</dbReference>
<sequence>MKTFFPIIFFLAACTTKSGKVDNAQPTVRDTLQQQAAQVNKPNVNAESKIQTLILSYNAISCTCAQWSESKFNNDTSERVRYWLEPENTLLVNADTLYSGDNLPLQIQVTGRIVNENGYPVGANVEKLGLDEEAKVFMYTKIKVLKNGQKKKA</sequence>
<dbReference type="OrthoDB" id="1452259at2"/>
<accession>A0A4Q1CLQ6</accession>
<dbReference type="AlphaFoldDB" id="A0A4Q1CLQ6"/>
<name>A0A4Q1CLQ6_9BACT</name>